<protein>
    <recommendedName>
        <fullName evidence="4">Lipoprotein</fullName>
    </recommendedName>
</protein>
<gene>
    <name evidence="2" type="ORF">KIH74_12225</name>
</gene>
<evidence type="ECO:0008006" key="4">
    <source>
        <dbReference type="Google" id="ProtNLM"/>
    </source>
</evidence>
<comment type="caution">
    <text evidence="2">The sequence shown here is derived from an EMBL/GenBank/DDBJ whole genome shotgun (WGS) entry which is preliminary data.</text>
</comment>
<evidence type="ECO:0000313" key="2">
    <source>
        <dbReference type="EMBL" id="MBT0769695.1"/>
    </source>
</evidence>
<sequence length="137" mass="13824">MLAVVPLTGLVLAGCGGSDASSSAGEQTIGVQQETTTSASSPTAAASTSAERFDITSLMVCDVVETTMADLQGETSATKAQNTLGRALATAFEGSTTPRATVADVKIDRMMKSGCPGLNAKALLLTGLDDLSQLPVK</sequence>
<name>A0ABS5TF31_9ACTN</name>
<evidence type="ECO:0000256" key="1">
    <source>
        <dbReference type="SAM" id="MobiDB-lite"/>
    </source>
</evidence>
<dbReference type="EMBL" id="JAHBAY010000004">
    <property type="protein sequence ID" value="MBT0769695.1"/>
    <property type="molecule type" value="Genomic_DNA"/>
</dbReference>
<proteinExistence type="predicted"/>
<dbReference type="Proteomes" id="UP001197247">
    <property type="component" value="Unassembled WGS sequence"/>
</dbReference>
<dbReference type="RefSeq" id="WP_214155989.1">
    <property type="nucleotide sequence ID" value="NZ_JAHBAY010000004.1"/>
</dbReference>
<organism evidence="2 3">
    <name type="scientific">Kineosporia corallincola</name>
    <dbReference type="NCBI Taxonomy" id="2835133"/>
    <lineage>
        <taxon>Bacteria</taxon>
        <taxon>Bacillati</taxon>
        <taxon>Actinomycetota</taxon>
        <taxon>Actinomycetes</taxon>
        <taxon>Kineosporiales</taxon>
        <taxon>Kineosporiaceae</taxon>
        <taxon>Kineosporia</taxon>
    </lineage>
</organism>
<evidence type="ECO:0000313" key="3">
    <source>
        <dbReference type="Proteomes" id="UP001197247"/>
    </source>
</evidence>
<reference evidence="2 3" key="1">
    <citation type="submission" date="2021-05" db="EMBL/GenBank/DDBJ databases">
        <title>Kineosporia and Streptomyces sp. nov. two new marine actinobacteria isolated from Coral.</title>
        <authorList>
            <person name="Buangrab K."/>
            <person name="Sutthacheep M."/>
            <person name="Yeemin T."/>
            <person name="Harunari E."/>
            <person name="Igarashi Y."/>
            <person name="Kanchanasin P."/>
            <person name="Tanasupawat S."/>
            <person name="Phongsopitanun W."/>
        </authorList>
    </citation>
    <scope>NUCLEOTIDE SEQUENCE [LARGE SCALE GENOMIC DNA]</scope>
    <source>
        <strain evidence="2 3">J2-2</strain>
    </source>
</reference>
<feature type="compositionally biased region" description="Low complexity" evidence="1">
    <location>
        <begin position="35"/>
        <end position="46"/>
    </location>
</feature>
<feature type="region of interest" description="Disordered" evidence="1">
    <location>
        <begin position="18"/>
        <end position="46"/>
    </location>
</feature>
<keyword evidence="3" id="KW-1185">Reference proteome</keyword>
<accession>A0ABS5TF31</accession>